<dbReference type="Proteomes" id="UP001327560">
    <property type="component" value="Chromosome 3"/>
</dbReference>
<dbReference type="AlphaFoldDB" id="A0AAQ3K0K8"/>
<keyword evidence="3" id="KW-1185">Reference proteome</keyword>
<name>A0AAQ3K0K8_9LILI</name>
<evidence type="ECO:0000313" key="3">
    <source>
        <dbReference type="Proteomes" id="UP001327560"/>
    </source>
</evidence>
<dbReference type="EMBL" id="CP136892">
    <property type="protein sequence ID" value="WOK99796.1"/>
    <property type="molecule type" value="Genomic_DNA"/>
</dbReference>
<feature type="region of interest" description="Disordered" evidence="1">
    <location>
        <begin position="1"/>
        <end position="28"/>
    </location>
</feature>
<evidence type="ECO:0000256" key="1">
    <source>
        <dbReference type="SAM" id="MobiDB-lite"/>
    </source>
</evidence>
<proteinExistence type="predicted"/>
<protein>
    <submittedName>
        <fullName evidence="2">Uncharacterized protein</fullName>
    </submittedName>
</protein>
<reference evidence="2 3" key="1">
    <citation type="submission" date="2023-10" db="EMBL/GenBank/DDBJ databases">
        <title>Chromosome-scale genome assembly provides insights into flower coloration mechanisms of Canna indica.</title>
        <authorList>
            <person name="Li C."/>
        </authorList>
    </citation>
    <scope>NUCLEOTIDE SEQUENCE [LARGE SCALE GENOMIC DNA]</scope>
    <source>
        <tissue evidence="2">Flower</tissue>
    </source>
</reference>
<sequence>MRREDQRTGKKNGKDWKTRQPREGRIEKGEGCLASSPLAASPLCLPFPLSPSLISFRCLIARLGHNYTPPPPFPVADFLLRRSLAPILVAVPFRPVSIAVPFPRSRSLEASPCPVALNVVCTSPLAIW</sequence>
<gene>
    <name evidence="2" type="ORF">Cni_G08508</name>
</gene>
<organism evidence="2 3">
    <name type="scientific">Canna indica</name>
    <name type="common">Indian-shot</name>
    <dbReference type="NCBI Taxonomy" id="4628"/>
    <lineage>
        <taxon>Eukaryota</taxon>
        <taxon>Viridiplantae</taxon>
        <taxon>Streptophyta</taxon>
        <taxon>Embryophyta</taxon>
        <taxon>Tracheophyta</taxon>
        <taxon>Spermatophyta</taxon>
        <taxon>Magnoliopsida</taxon>
        <taxon>Liliopsida</taxon>
        <taxon>Zingiberales</taxon>
        <taxon>Cannaceae</taxon>
        <taxon>Canna</taxon>
    </lineage>
</organism>
<accession>A0AAQ3K0K8</accession>
<evidence type="ECO:0000313" key="2">
    <source>
        <dbReference type="EMBL" id="WOK99796.1"/>
    </source>
</evidence>